<feature type="transmembrane region" description="Helical" evidence="1">
    <location>
        <begin position="326"/>
        <end position="344"/>
    </location>
</feature>
<keyword evidence="1" id="KW-0472">Membrane</keyword>
<feature type="transmembrane region" description="Helical" evidence="1">
    <location>
        <begin position="64"/>
        <end position="83"/>
    </location>
</feature>
<feature type="transmembrane region" description="Helical" evidence="1">
    <location>
        <begin position="350"/>
        <end position="367"/>
    </location>
</feature>
<feature type="transmembrane region" description="Helical" evidence="1">
    <location>
        <begin position="12"/>
        <end position="29"/>
    </location>
</feature>
<feature type="transmembrane region" description="Helical" evidence="1">
    <location>
        <begin position="547"/>
        <end position="567"/>
    </location>
</feature>
<dbReference type="EMBL" id="REFV01000001">
    <property type="protein sequence ID" value="RMB63958.1"/>
    <property type="molecule type" value="Genomic_DNA"/>
</dbReference>
<accession>A0A3M0GI53</accession>
<feature type="transmembrane region" description="Helical" evidence="1">
    <location>
        <begin position="409"/>
        <end position="430"/>
    </location>
</feature>
<keyword evidence="3" id="KW-1185">Reference proteome</keyword>
<dbReference type="AlphaFoldDB" id="A0A3M0GI53"/>
<feature type="transmembrane region" description="Helical" evidence="1">
    <location>
        <begin position="95"/>
        <end position="114"/>
    </location>
</feature>
<feature type="transmembrane region" description="Helical" evidence="1">
    <location>
        <begin position="159"/>
        <end position="179"/>
    </location>
</feature>
<feature type="transmembrane region" description="Helical" evidence="1">
    <location>
        <begin position="522"/>
        <end position="541"/>
    </location>
</feature>
<dbReference type="RefSeq" id="WP_121915754.1">
    <property type="nucleotide sequence ID" value="NZ_REFV01000001.1"/>
</dbReference>
<feature type="transmembrane region" description="Helical" evidence="1">
    <location>
        <begin position="579"/>
        <end position="598"/>
    </location>
</feature>
<organism evidence="2 3">
    <name type="scientific">Dokdonia sinensis</name>
    <dbReference type="NCBI Taxonomy" id="2479847"/>
    <lineage>
        <taxon>Bacteria</taxon>
        <taxon>Pseudomonadati</taxon>
        <taxon>Bacteroidota</taxon>
        <taxon>Flavobacteriia</taxon>
        <taxon>Flavobacteriales</taxon>
        <taxon>Flavobacteriaceae</taxon>
        <taxon>Dokdonia</taxon>
    </lineage>
</organism>
<evidence type="ECO:0008006" key="4">
    <source>
        <dbReference type="Google" id="ProtNLM"/>
    </source>
</evidence>
<sequence>MIISKRPNFSYYLYWIILVALIGFIQSIFRINDYIDIPQHGHFETFDAVSAVIKSSSRSTILAYYSYFIIELVFIALSLYIGARWIKTMDNKLVRVYNVGVVVVLILEFIENVLRYMIFEGDGLEILYFVKIGVYFFCSFFIIIYVFKNLVLKKYRTVARFIITSIVSLIFIAFIYGLLTLMPQGGTLVVSMLDSFWNTFGFFFLLIFLAIILAHYPTYAELWWYGSNNVWRLKMAYWKPRGDATCDSIMETGRKALKEKENPDKDLEQERVLSRQTIDELTTEEAGSFNFFGWGFIYYDTSQGTPEGKRLYNDETIKRWRRSLGILLYIAVFNIFFRVAAQYFEKDINVIGLTIFILIGSLVIYHFHGEMYNGWKISIAEALGNHKTGDQPPRPVKDVLKEIQDYCTFFPYFILISIGLSLITSLLAHFVGWSGITLVFAFITLAAHLYLYMYFKICRTYLKYVFFTNELCRRQASMFNPATAYLFEKHRVKKRKDGWLRTLIGNLSNNVAFIKIMSASGFFSLLVLLLVNISFDIAAYINPINVILLYIILIYAAVFIVFKHVLYYNRNKDILKVHFTRPLLIPIIALVILIVVSITSKEDSDLHELTLVPIEKKDTMSRITFLKRLQSSDRQSTGNNYFYIGSYGGGLKANLWNNLLLFELDSLSRKRFLHKTVAMSGVSGGAVGIGNYSALRYNAQGDPVKMRQAIEEIGQSNVLSYELALWLGADFFREPIPFNIFKGRDRSYYSMREHSRMVGMKKGLFNNVTYRDYWQDMYAYEKASFPILITNTTSTLGKQGVASSLKVPDSIFSGADNILDFEGVNRDKSLTYFGALSTTNRFPLFSPTAEVPSKGHYLDGGYFDNSGLLSVLELHDHFTFLAKENAAVKEMNPVFINIINSKNYYTAKKIKEWGVTREAKDPGVGQISAILETVISIDKFPRYVSAKIRNKKYILEEVFMPHKIHLSDVEAQFRGEVADPLDLLEKIKTHNDSIDMALKAYSKYNKKKWGVVEPPLARLLSTPAVRYQEAMVKHHPDVQFAIQRILDYLVDDNEVNIKDQNIMKTSGYRRTPNKKIMRQDTLSNQ</sequence>
<evidence type="ECO:0000313" key="2">
    <source>
        <dbReference type="EMBL" id="RMB63958.1"/>
    </source>
</evidence>
<reference evidence="2 3" key="1">
    <citation type="submission" date="2018-10" db="EMBL/GenBank/DDBJ databases">
        <title>Dokdonia luteus sp. nov., isolated from sea water.</title>
        <authorList>
            <person name="Zhou L.Y."/>
            <person name="Du Z.J."/>
        </authorList>
    </citation>
    <scope>NUCLEOTIDE SEQUENCE [LARGE SCALE GENOMIC DNA]</scope>
    <source>
        <strain evidence="2 3">SH27</strain>
    </source>
</reference>
<evidence type="ECO:0000313" key="3">
    <source>
        <dbReference type="Proteomes" id="UP000281985"/>
    </source>
</evidence>
<dbReference type="OrthoDB" id="1488930at2"/>
<evidence type="ECO:0000256" key="1">
    <source>
        <dbReference type="SAM" id="Phobius"/>
    </source>
</evidence>
<feature type="transmembrane region" description="Helical" evidence="1">
    <location>
        <begin position="199"/>
        <end position="225"/>
    </location>
</feature>
<comment type="caution">
    <text evidence="2">The sequence shown here is derived from an EMBL/GenBank/DDBJ whole genome shotgun (WGS) entry which is preliminary data.</text>
</comment>
<gene>
    <name evidence="2" type="ORF">EAX61_00830</name>
</gene>
<dbReference type="Proteomes" id="UP000281985">
    <property type="component" value="Unassembled WGS sequence"/>
</dbReference>
<name>A0A3M0GI53_9FLAO</name>
<proteinExistence type="predicted"/>
<feature type="transmembrane region" description="Helical" evidence="1">
    <location>
        <begin position="126"/>
        <end position="147"/>
    </location>
</feature>
<protein>
    <recommendedName>
        <fullName evidence="4">PNPLA domain-containing protein</fullName>
    </recommendedName>
</protein>
<keyword evidence="1" id="KW-0812">Transmembrane</keyword>
<feature type="transmembrane region" description="Helical" evidence="1">
    <location>
        <begin position="436"/>
        <end position="455"/>
    </location>
</feature>
<keyword evidence="1" id="KW-1133">Transmembrane helix</keyword>